<reference evidence="3" key="2">
    <citation type="submission" date="2025-08" db="UniProtKB">
        <authorList>
            <consortium name="Ensembl"/>
        </authorList>
    </citation>
    <scope>IDENTIFICATION</scope>
</reference>
<dbReference type="InParanoid" id="H2YRI7"/>
<dbReference type="Gene3D" id="1.20.890.10">
    <property type="entry name" value="cAMP-dependent protein kinase regulatory subunit, dimerization-anchoring domain"/>
    <property type="match status" value="1"/>
</dbReference>
<evidence type="ECO:0008006" key="5">
    <source>
        <dbReference type="Google" id="ProtNLM"/>
    </source>
</evidence>
<dbReference type="InterPro" id="IPR049630">
    <property type="entry name" value="DYDC-like_DD"/>
</dbReference>
<dbReference type="InterPro" id="IPR007858">
    <property type="entry name" value="Dpy-30_motif"/>
</dbReference>
<dbReference type="PANTHER" id="PTHR23356">
    <property type="entry name" value="DPY30-RELATED"/>
    <property type="match status" value="1"/>
</dbReference>
<dbReference type="InterPro" id="IPR037856">
    <property type="entry name" value="Sdc1/DPY30"/>
</dbReference>
<reference evidence="3" key="3">
    <citation type="submission" date="2025-09" db="UniProtKB">
        <authorList>
            <consortium name="Ensembl"/>
        </authorList>
    </citation>
    <scope>IDENTIFICATION</scope>
</reference>
<evidence type="ECO:0000256" key="1">
    <source>
        <dbReference type="ARBA" id="ARBA00010849"/>
    </source>
</evidence>
<dbReference type="STRING" id="51511.ENSCSAVP00000007947"/>
<dbReference type="PANTHER" id="PTHR23356:SF16">
    <property type="entry name" value="DPY30 DOMAIN CONTAINING 2"/>
    <property type="match status" value="1"/>
</dbReference>
<dbReference type="Pfam" id="PF05186">
    <property type="entry name" value="Dpy-30"/>
    <property type="match status" value="1"/>
</dbReference>
<dbReference type="Ensembl" id="ENSCSAVT00000008053.1">
    <property type="protein sequence ID" value="ENSCSAVP00000007947.1"/>
    <property type="gene ID" value="ENSCSAVG00000004739.1"/>
</dbReference>
<dbReference type="Proteomes" id="UP000007875">
    <property type="component" value="Unassembled WGS sequence"/>
</dbReference>
<feature type="compositionally biased region" description="Basic and acidic residues" evidence="2">
    <location>
        <begin position="189"/>
        <end position="205"/>
    </location>
</feature>
<dbReference type="eggNOG" id="ENOG502S3U3">
    <property type="taxonomic scope" value="Eukaryota"/>
</dbReference>
<organism evidence="3 4">
    <name type="scientific">Ciona savignyi</name>
    <name type="common">Pacific transparent sea squirt</name>
    <dbReference type="NCBI Taxonomy" id="51511"/>
    <lineage>
        <taxon>Eukaryota</taxon>
        <taxon>Metazoa</taxon>
        <taxon>Chordata</taxon>
        <taxon>Tunicata</taxon>
        <taxon>Ascidiacea</taxon>
        <taxon>Phlebobranchia</taxon>
        <taxon>Cionidae</taxon>
        <taxon>Ciona</taxon>
    </lineage>
</organism>
<accession>H2YRI7</accession>
<dbReference type="HOGENOM" id="CLU_1340215_0_0_1"/>
<sequence>MDSEYLKTHLGLCLSDALAEVAEKRPLDPIEYIAQFLLKFKENEAFNKKLMQDQRTMSEELQQADDEETVRGQLSTEAKLIKQREEEAIKARRIEDTTPEPTLKDLSNKPGAPSLTAVVEDEETTSPVTRLVMLESQSEPGIDLAVNNIPMVTVTANTPCDEVIPDEALDDKTVADLPKINDDVPNVPKTDDDVPDVPKIDDDVP</sequence>
<name>H2YRI7_CIOSA</name>
<dbReference type="GO" id="GO:0048188">
    <property type="term" value="C:Set1C/COMPASS complex"/>
    <property type="evidence" value="ECO:0007669"/>
    <property type="project" value="InterPro"/>
</dbReference>
<keyword evidence="4" id="KW-1185">Reference proteome</keyword>
<evidence type="ECO:0000313" key="4">
    <source>
        <dbReference type="Proteomes" id="UP000007875"/>
    </source>
</evidence>
<reference evidence="4" key="1">
    <citation type="submission" date="2003-08" db="EMBL/GenBank/DDBJ databases">
        <authorList>
            <person name="Birren B."/>
            <person name="Nusbaum C."/>
            <person name="Abebe A."/>
            <person name="Abouelleil A."/>
            <person name="Adekoya E."/>
            <person name="Ait-zahra M."/>
            <person name="Allen N."/>
            <person name="Allen T."/>
            <person name="An P."/>
            <person name="Anderson M."/>
            <person name="Anderson S."/>
            <person name="Arachchi H."/>
            <person name="Armbruster J."/>
            <person name="Bachantsang P."/>
            <person name="Baldwin J."/>
            <person name="Barry A."/>
            <person name="Bayul T."/>
            <person name="Blitshsteyn B."/>
            <person name="Bloom T."/>
            <person name="Blye J."/>
            <person name="Boguslavskiy L."/>
            <person name="Borowsky M."/>
            <person name="Boukhgalter B."/>
            <person name="Brunache A."/>
            <person name="Butler J."/>
            <person name="Calixte N."/>
            <person name="Calvo S."/>
            <person name="Camarata J."/>
            <person name="Campo K."/>
            <person name="Chang J."/>
            <person name="Cheshatsang Y."/>
            <person name="Citroen M."/>
            <person name="Collymore A."/>
            <person name="Considine T."/>
            <person name="Cook A."/>
            <person name="Cooke P."/>
            <person name="Corum B."/>
            <person name="Cuomo C."/>
            <person name="David R."/>
            <person name="Dawoe T."/>
            <person name="Degray S."/>
            <person name="Dodge S."/>
            <person name="Dooley K."/>
            <person name="Dorje P."/>
            <person name="Dorjee K."/>
            <person name="Dorris L."/>
            <person name="Duffey N."/>
            <person name="Dupes A."/>
            <person name="Elkins T."/>
            <person name="Engels R."/>
            <person name="Erickson J."/>
            <person name="Farina A."/>
            <person name="Faro S."/>
            <person name="Ferreira P."/>
            <person name="Fischer H."/>
            <person name="Fitzgerald M."/>
            <person name="Foley K."/>
            <person name="Gage D."/>
            <person name="Galagan J."/>
            <person name="Gearin G."/>
            <person name="Gnerre S."/>
            <person name="Gnirke A."/>
            <person name="Goyette A."/>
            <person name="Graham J."/>
            <person name="Grandbois E."/>
            <person name="Gyaltsen K."/>
            <person name="Hafez N."/>
            <person name="Hagopian D."/>
            <person name="Hagos B."/>
            <person name="Hall J."/>
            <person name="Hatcher B."/>
            <person name="Heller A."/>
            <person name="Higgins H."/>
            <person name="Honan T."/>
            <person name="Horn A."/>
            <person name="Houde N."/>
            <person name="Hughes L."/>
            <person name="Hulme W."/>
            <person name="Husby E."/>
            <person name="Iliev I."/>
            <person name="Jaffe D."/>
            <person name="Jones C."/>
            <person name="Kamal M."/>
            <person name="Kamat A."/>
            <person name="Kamvysselis M."/>
            <person name="Karlsson E."/>
            <person name="Kells C."/>
            <person name="Kieu A."/>
            <person name="Kisner P."/>
            <person name="Kodira C."/>
            <person name="Kulbokas E."/>
            <person name="Labutti K."/>
            <person name="Lama D."/>
            <person name="Landers T."/>
            <person name="Leger J."/>
            <person name="Levine S."/>
            <person name="Lewis D."/>
            <person name="Lewis T."/>
            <person name="Lindblad-toh K."/>
            <person name="Liu X."/>
            <person name="Lokyitsang T."/>
            <person name="Lokyitsang Y."/>
            <person name="Lucien O."/>
            <person name="Lui A."/>
            <person name="Ma L.J."/>
            <person name="Mabbitt R."/>
            <person name="Macdonald J."/>
            <person name="Maclean C."/>
            <person name="Major J."/>
            <person name="Manning J."/>
            <person name="Marabella R."/>
            <person name="Maru K."/>
            <person name="Matthews C."/>
            <person name="Mauceli E."/>
            <person name="Mccarthy M."/>
            <person name="Mcdonough S."/>
            <person name="Mcghee T."/>
            <person name="Meldrim J."/>
            <person name="Meneus L."/>
            <person name="Mesirov J."/>
            <person name="Mihalev A."/>
            <person name="Mihova T."/>
            <person name="Mikkelsen T."/>
            <person name="Mlenga V."/>
            <person name="Moru K."/>
            <person name="Mozes J."/>
            <person name="Mulrain L."/>
            <person name="Munson G."/>
            <person name="Naylor J."/>
            <person name="Newes C."/>
            <person name="Nguyen C."/>
            <person name="Nguyen N."/>
            <person name="Nguyen T."/>
            <person name="Nicol R."/>
            <person name="Nielsen C."/>
            <person name="Nizzari M."/>
            <person name="Norbu C."/>
            <person name="Norbu N."/>
            <person name="O'donnell P."/>
            <person name="Okoawo O."/>
            <person name="O'leary S."/>
            <person name="Omotosho B."/>
            <person name="O'neill K."/>
            <person name="Osman S."/>
            <person name="Parker S."/>
            <person name="Perrin D."/>
            <person name="Phunkhang P."/>
            <person name="Piqani B."/>
            <person name="Purcell S."/>
            <person name="Rachupka T."/>
            <person name="Ramasamy U."/>
            <person name="Rameau R."/>
            <person name="Ray V."/>
            <person name="Raymond C."/>
            <person name="Retta R."/>
            <person name="Richardson S."/>
            <person name="Rise C."/>
            <person name="Rodriguez J."/>
            <person name="Rogers J."/>
            <person name="Rogov P."/>
            <person name="Rutman M."/>
            <person name="Schupbach R."/>
            <person name="Seaman C."/>
            <person name="Settipalli S."/>
            <person name="Sharpe T."/>
            <person name="Sheridan J."/>
            <person name="Sherpa N."/>
            <person name="Shi J."/>
            <person name="Smirnov S."/>
            <person name="Smith C."/>
            <person name="Sougnez C."/>
            <person name="Spencer B."/>
            <person name="Stalker J."/>
            <person name="Stange-thomann N."/>
            <person name="Stavropoulos S."/>
            <person name="Stetson K."/>
            <person name="Stone C."/>
            <person name="Stone S."/>
            <person name="Stubbs M."/>
            <person name="Talamas J."/>
            <person name="Tchuinga P."/>
            <person name="Tenzing P."/>
            <person name="Tesfaye S."/>
            <person name="Theodore J."/>
            <person name="Thoulutsang Y."/>
            <person name="Topham K."/>
            <person name="Towey S."/>
            <person name="Tsamla T."/>
            <person name="Tsomo N."/>
            <person name="Vallee D."/>
            <person name="Vassiliev H."/>
            <person name="Venkataraman V."/>
            <person name="Vinson J."/>
            <person name="Vo A."/>
            <person name="Wade C."/>
            <person name="Wang S."/>
            <person name="Wangchuk T."/>
            <person name="Wangdi T."/>
            <person name="Whittaker C."/>
            <person name="Wilkinson J."/>
            <person name="Wu Y."/>
            <person name="Wyman D."/>
            <person name="Yadav S."/>
            <person name="Yang S."/>
            <person name="Yang X."/>
            <person name="Yeager S."/>
            <person name="Yee E."/>
            <person name="Young G."/>
            <person name="Zainoun J."/>
            <person name="Zembeck L."/>
            <person name="Zimmer A."/>
            <person name="Zody M."/>
            <person name="Lander E."/>
        </authorList>
    </citation>
    <scope>NUCLEOTIDE SEQUENCE [LARGE SCALE GENOMIC DNA]</scope>
</reference>
<evidence type="ECO:0000256" key="2">
    <source>
        <dbReference type="SAM" id="MobiDB-lite"/>
    </source>
</evidence>
<proteinExistence type="inferred from homology"/>
<feature type="region of interest" description="Disordered" evidence="2">
    <location>
        <begin position="176"/>
        <end position="205"/>
    </location>
</feature>
<comment type="similarity">
    <text evidence="1">Belongs to the dpy-30 family.</text>
</comment>
<dbReference type="AlphaFoldDB" id="H2YRI7"/>
<dbReference type="GeneTree" id="ENSGT00940000169341"/>
<dbReference type="CDD" id="cd22966">
    <property type="entry name" value="DD_DYDC-like"/>
    <property type="match status" value="1"/>
</dbReference>
<evidence type="ECO:0000313" key="3">
    <source>
        <dbReference type="Ensembl" id="ENSCSAVP00000007947.1"/>
    </source>
</evidence>
<protein>
    <recommendedName>
        <fullName evidence="5">RIIa domain-containing protein</fullName>
    </recommendedName>
</protein>